<feature type="domain" description="CusB-like beta-barrel" evidence="6">
    <location>
        <begin position="244"/>
        <end position="320"/>
    </location>
</feature>
<dbReference type="Pfam" id="PF19335">
    <property type="entry name" value="HMBD"/>
    <property type="match status" value="1"/>
</dbReference>
<evidence type="ECO:0000259" key="4">
    <source>
        <dbReference type="Pfam" id="PF19335"/>
    </source>
</evidence>
<feature type="domain" description="Heavy metal binding" evidence="4">
    <location>
        <begin position="39"/>
        <end position="65"/>
    </location>
</feature>
<dbReference type="InterPro" id="IPR058792">
    <property type="entry name" value="Beta-barrel_RND_2"/>
</dbReference>
<dbReference type="InterPro" id="IPR058790">
    <property type="entry name" value="BSH_CusB"/>
</dbReference>
<dbReference type="Gene3D" id="2.40.50.100">
    <property type="match status" value="1"/>
</dbReference>
<evidence type="ECO:0000256" key="1">
    <source>
        <dbReference type="ARBA" id="ARBA00009477"/>
    </source>
</evidence>
<dbReference type="PANTHER" id="PTHR30097">
    <property type="entry name" value="CATION EFFLUX SYSTEM PROTEIN CUSB"/>
    <property type="match status" value="1"/>
</dbReference>
<feature type="domain" description="CusB-like barrel-sandwich hybrid" evidence="5">
    <location>
        <begin position="115"/>
        <end position="239"/>
    </location>
</feature>
<feature type="domain" description="CzcB-like C-terminal circularly permuted SH3-like" evidence="7">
    <location>
        <begin position="326"/>
        <end position="386"/>
    </location>
</feature>
<evidence type="ECO:0000259" key="5">
    <source>
        <dbReference type="Pfam" id="PF25919"/>
    </source>
</evidence>
<name>A0A501VZN0_9BACT</name>
<reference evidence="8 9" key="1">
    <citation type="submission" date="2019-06" db="EMBL/GenBank/DDBJ databases">
        <title>A novel bacterium of genus Pontibacter, isolated from marine sediment.</title>
        <authorList>
            <person name="Huang H."/>
            <person name="Mo K."/>
            <person name="Hu Y."/>
        </authorList>
    </citation>
    <scope>NUCLEOTIDE SEQUENCE [LARGE SCALE GENOMIC DNA]</scope>
    <source>
        <strain evidence="8 9">HB172049</strain>
    </source>
</reference>
<organism evidence="8 9">
    <name type="scientific">Pontibacter mangrovi</name>
    <dbReference type="NCBI Taxonomy" id="2589816"/>
    <lineage>
        <taxon>Bacteria</taxon>
        <taxon>Pseudomonadati</taxon>
        <taxon>Bacteroidota</taxon>
        <taxon>Cytophagia</taxon>
        <taxon>Cytophagales</taxon>
        <taxon>Hymenobacteraceae</taxon>
        <taxon>Pontibacter</taxon>
    </lineage>
</organism>
<feature type="chain" id="PRO_5021341936" evidence="3">
    <location>
        <begin position="26"/>
        <end position="404"/>
    </location>
</feature>
<gene>
    <name evidence="8" type="ORF">FJM65_19160</name>
</gene>
<dbReference type="OrthoDB" id="9806939at2"/>
<evidence type="ECO:0000256" key="2">
    <source>
        <dbReference type="ARBA" id="ARBA00022448"/>
    </source>
</evidence>
<dbReference type="InterPro" id="IPR006143">
    <property type="entry name" value="RND_pump_MFP"/>
</dbReference>
<dbReference type="NCBIfam" id="TIGR01730">
    <property type="entry name" value="RND_mfp"/>
    <property type="match status" value="1"/>
</dbReference>
<dbReference type="GO" id="GO:0022857">
    <property type="term" value="F:transmembrane transporter activity"/>
    <property type="evidence" value="ECO:0007669"/>
    <property type="project" value="InterPro"/>
</dbReference>
<dbReference type="InterPro" id="IPR045800">
    <property type="entry name" value="HMBD"/>
</dbReference>
<evidence type="ECO:0000313" key="9">
    <source>
        <dbReference type="Proteomes" id="UP000316727"/>
    </source>
</evidence>
<accession>A0A501VZN0</accession>
<dbReference type="SUPFAM" id="SSF111369">
    <property type="entry name" value="HlyD-like secretion proteins"/>
    <property type="match status" value="1"/>
</dbReference>
<keyword evidence="9" id="KW-1185">Reference proteome</keyword>
<feature type="signal peptide" evidence="3">
    <location>
        <begin position="1"/>
        <end position="25"/>
    </location>
</feature>
<sequence length="404" mass="44079">MMRRARNYTLYLLAFLMVITLGACSHEEAAHTEGDATTYTCPMHPQIVQNEPGTCPICFMDLVPVSQAGQNEGELMLSDSQIALGNIAVKRVKYGDVGSSTILTGQLVLDETQTDVVSSRAAGRIERLYIKETGQRVQKGQPLYELYSEELLTQQREYLLALRQNQELGQENPRFASFLEAAKKKLLLYGLTEAQIRRLASTDQLNARVTFVAPSAGVITEVAAAEGQYVAEGGVLYRLGKLGSIWVEAELYPQEVAQVQVGDPVQVSVQGFTEGAVPAKVTFLNPEYRAGSQVAVMRAELKNNEGQYLPGMQANVTLPGKSGESLTVPTDAVIRDERGSHVWVQTGKGTFQARMVTLGEESFNNVAILSGIKENDKVVTSGAYLLYSEFVLKKGGDPMAGHNH</sequence>
<evidence type="ECO:0000259" key="7">
    <source>
        <dbReference type="Pfam" id="PF25975"/>
    </source>
</evidence>
<dbReference type="GO" id="GO:0030288">
    <property type="term" value="C:outer membrane-bounded periplasmic space"/>
    <property type="evidence" value="ECO:0007669"/>
    <property type="project" value="TreeGrafter"/>
</dbReference>
<dbReference type="Proteomes" id="UP000316727">
    <property type="component" value="Unassembled WGS sequence"/>
</dbReference>
<dbReference type="InterPro" id="IPR051909">
    <property type="entry name" value="MFP_Cation_Efflux"/>
</dbReference>
<comment type="caution">
    <text evidence="8">The sequence shown here is derived from an EMBL/GenBank/DDBJ whole genome shotgun (WGS) entry which is preliminary data.</text>
</comment>
<dbReference type="GO" id="GO:0015679">
    <property type="term" value="P:plasma membrane copper ion transport"/>
    <property type="evidence" value="ECO:0007669"/>
    <property type="project" value="TreeGrafter"/>
</dbReference>
<dbReference type="GO" id="GO:0060003">
    <property type="term" value="P:copper ion export"/>
    <property type="evidence" value="ECO:0007669"/>
    <property type="project" value="TreeGrafter"/>
</dbReference>
<dbReference type="EMBL" id="VFRQ01000015">
    <property type="protein sequence ID" value="TPE41520.1"/>
    <property type="molecule type" value="Genomic_DNA"/>
</dbReference>
<dbReference type="AlphaFoldDB" id="A0A501VZN0"/>
<dbReference type="Gene3D" id="2.40.30.170">
    <property type="match status" value="1"/>
</dbReference>
<dbReference type="Pfam" id="PF25975">
    <property type="entry name" value="CzcB_C"/>
    <property type="match status" value="1"/>
</dbReference>
<protein>
    <submittedName>
        <fullName evidence="8">Efflux RND transporter periplasmic adaptor subunit</fullName>
    </submittedName>
</protein>
<proteinExistence type="inferred from homology"/>
<dbReference type="Gene3D" id="2.40.420.20">
    <property type="match status" value="1"/>
</dbReference>
<evidence type="ECO:0000259" key="6">
    <source>
        <dbReference type="Pfam" id="PF25954"/>
    </source>
</evidence>
<dbReference type="PROSITE" id="PS51257">
    <property type="entry name" value="PROKAR_LIPOPROTEIN"/>
    <property type="match status" value="1"/>
</dbReference>
<dbReference type="InterPro" id="IPR058649">
    <property type="entry name" value="CzcB_C"/>
</dbReference>
<evidence type="ECO:0000256" key="3">
    <source>
        <dbReference type="SAM" id="SignalP"/>
    </source>
</evidence>
<dbReference type="Pfam" id="PF25954">
    <property type="entry name" value="Beta-barrel_RND_2"/>
    <property type="match status" value="1"/>
</dbReference>
<evidence type="ECO:0000313" key="8">
    <source>
        <dbReference type="EMBL" id="TPE41520.1"/>
    </source>
</evidence>
<dbReference type="RefSeq" id="WP_140455326.1">
    <property type="nucleotide sequence ID" value="NZ_VFRQ01000015.1"/>
</dbReference>
<dbReference type="GO" id="GO:0016020">
    <property type="term" value="C:membrane"/>
    <property type="evidence" value="ECO:0007669"/>
    <property type="project" value="InterPro"/>
</dbReference>
<dbReference type="Pfam" id="PF25919">
    <property type="entry name" value="BSH_CusB"/>
    <property type="match status" value="1"/>
</dbReference>
<keyword evidence="2" id="KW-0813">Transport</keyword>
<keyword evidence="3" id="KW-0732">Signal</keyword>
<dbReference type="GO" id="GO:0046914">
    <property type="term" value="F:transition metal ion binding"/>
    <property type="evidence" value="ECO:0007669"/>
    <property type="project" value="TreeGrafter"/>
</dbReference>
<dbReference type="PANTHER" id="PTHR30097:SF4">
    <property type="entry name" value="SLR6042 PROTEIN"/>
    <property type="match status" value="1"/>
</dbReference>
<comment type="similarity">
    <text evidence="1">Belongs to the membrane fusion protein (MFP) (TC 8.A.1) family.</text>
</comment>